<feature type="transmembrane region" description="Helical" evidence="1">
    <location>
        <begin position="5"/>
        <end position="21"/>
    </location>
</feature>
<protein>
    <recommendedName>
        <fullName evidence="4">Citrate transporter</fullName>
    </recommendedName>
</protein>
<feature type="transmembrane region" description="Helical" evidence="1">
    <location>
        <begin position="56"/>
        <end position="74"/>
    </location>
</feature>
<dbReference type="Pfam" id="PF02447">
    <property type="entry name" value="GntP_permease"/>
    <property type="match status" value="1"/>
</dbReference>
<sequence length="432" mass="45817">MEIASVVGTFVALSLLIFLALKGFNLLIISLAVSALVAITSGITIDAALTNHYIEGFIGFVGNYFLIFLFGALFGKVMEDSGAATSIARGILKVTGKKSRLSVIIAIMTITGALTYGGVSLFVVIFAVMPIARPIFKELNIPWPIFIGSAFLGSGTFTMTMLPGTPQIQNLIPINYLGTTATAAPIVGIVATLTVIPFGLWWLSREDKRYQMKNLGYEDTKGDDTFKFDNKQKYPSFILSIIPSVILLLFLNIIKLSIEISLAIAVIAAGILLYKYIDRPMKTFNTGAMNVASPILNTSAVVGFGSVVSATVGFQMLQDAIFNIPGHPLIAFAIAINIIVGITGSASGGLGIAMDTLGGHYATLVDPEALHRIATISSGGLDSLPHNGAVVTGLTVAGLTHKEGYKPVFWICCIAPLIALIFAIITAFIIYG</sequence>
<accession>A0ABR5MN90</accession>
<feature type="transmembrane region" description="Helical" evidence="1">
    <location>
        <begin position="298"/>
        <end position="317"/>
    </location>
</feature>
<feature type="transmembrane region" description="Helical" evidence="1">
    <location>
        <begin position="103"/>
        <end position="129"/>
    </location>
</feature>
<keyword evidence="3" id="KW-1185">Reference proteome</keyword>
<dbReference type="EMBL" id="LGTK01000003">
    <property type="protein sequence ID" value="KPH78473.1"/>
    <property type="molecule type" value="Genomic_DNA"/>
</dbReference>
<keyword evidence="1" id="KW-1133">Transmembrane helix</keyword>
<feature type="transmembrane region" description="Helical" evidence="1">
    <location>
        <begin position="260"/>
        <end position="277"/>
    </location>
</feature>
<feature type="transmembrane region" description="Helical" evidence="1">
    <location>
        <begin position="237"/>
        <end position="254"/>
    </location>
</feature>
<dbReference type="RefSeq" id="WP_240473197.1">
    <property type="nucleotide sequence ID" value="NZ_JANKBL010000001.1"/>
</dbReference>
<dbReference type="PANTHER" id="PTHR30354:SF7">
    <property type="entry name" value="BLL7963 PROTEIN"/>
    <property type="match status" value="1"/>
</dbReference>
<organism evidence="2 3">
    <name type="scientific">Oceanobacillus caeni</name>
    <dbReference type="NCBI Taxonomy" id="405946"/>
    <lineage>
        <taxon>Bacteria</taxon>
        <taxon>Bacillati</taxon>
        <taxon>Bacillota</taxon>
        <taxon>Bacilli</taxon>
        <taxon>Bacillales</taxon>
        <taxon>Bacillaceae</taxon>
        <taxon>Oceanobacillus</taxon>
    </lineage>
</organism>
<dbReference type="PANTHER" id="PTHR30354">
    <property type="entry name" value="GNT FAMILY GLUCONATE TRANSPORTER"/>
    <property type="match status" value="1"/>
</dbReference>
<proteinExistence type="predicted"/>
<feature type="transmembrane region" description="Helical" evidence="1">
    <location>
        <begin position="408"/>
        <end position="431"/>
    </location>
</feature>
<reference evidence="2 3" key="1">
    <citation type="submission" date="2015-07" db="EMBL/GenBank/DDBJ databases">
        <title>High-quality draft genome sequence of Oceanobacillus caeni HM6, a bacillus isolated from a human feces.</title>
        <authorList>
            <person name="Kumar J."/>
            <person name="Verma M.K."/>
            <person name="Pandey R."/>
            <person name="Bhambi M."/>
            <person name="Chauhan N."/>
        </authorList>
    </citation>
    <scope>NUCLEOTIDE SEQUENCE [LARGE SCALE GENOMIC DNA]</scope>
    <source>
        <strain evidence="2 3">HM6</strain>
    </source>
</reference>
<feature type="transmembrane region" description="Helical" evidence="1">
    <location>
        <begin position="141"/>
        <end position="162"/>
    </location>
</feature>
<evidence type="ECO:0000313" key="2">
    <source>
        <dbReference type="EMBL" id="KPH78473.1"/>
    </source>
</evidence>
<evidence type="ECO:0000256" key="1">
    <source>
        <dbReference type="SAM" id="Phobius"/>
    </source>
</evidence>
<name>A0ABR5MN90_9BACI</name>
<evidence type="ECO:0000313" key="3">
    <source>
        <dbReference type="Proteomes" id="UP000037854"/>
    </source>
</evidence>
<evidence type="ECO:0008006" key="4">
    <source>
        <dbReference type="Google" id="ProtNLM"/>
    </source>
</evidence>
<gene>
    <name evidence="2" type="ORF">AFL42_01850</name>
</gene>
<dbReference type="Proteomes" id="UP000037854">
    <property type="component" value="Unassembled WGS sequence"/>
</dbReference>
<keyword evidence="1" id="KW-0812">Transmembrane</keyword>
<comment type="caution">
    <text evidence="2">The sequence shown here is derived from an EMBL/GenBank/DDBJ whole genome shotgun (WGS) entry which is preliminary data.</text>
</comment>
<dbReference type="InterPro" id="IPR003474">
    <property type="entry name" value="Glcn_transporter"/>
</dbReference>
<feature type="transmembrane region" description="Helical" evidence="1">
    <location>
        <begin position="329"/>
        <end position="353"/>
    </location>
</feature>
<keyword evidence="1" id="KW-0472">Membrane</keyword>
<feature type="transmembrane region" description="Helical" evidence="1">
    <location>
        <begin position="182"/>
        <end position="203"/>
    </location>
</feature>